<dbReference type="GO" id="GO:0005774">
    <property type="term" value="C:vacuolar membrane"/>
    <property type="evidence" value="ECO:0007669"/>
    <property type="project" value="TreeGrafter"/>
</dbReference>
<dbReference type="Proteomes" id="UP000703269">
    <property type="component" value="Unassembled WGS sequence"/>
</dbReference>
<gene>
    <name evidence="5" type="ORF">PsYK624_032230</name>
</gene>
<reference evidence="5 6" key="1">
    <citation type="submission" date="2021-08" db="EMBL/GenBank/DDBJ databases">
        <title>Draft Genome Sequence of Phanerochaete sordida strain YK-624.</title>
        <authorList>
            <person name="Mori T."/>
            <person name="Dohra H."/>
            <person name="Suzuki T."/>
            <person name="Kawagishi H."/>
            <person name="Hirai H."/>
        </authorList>
    </citation>
    <scope>NUCLEOTIDE SEQUENCE [LARGE SCALE GENOMIC DNA]</scope>
    <source>
        <strain evidence="5 6">YK-624</strain>
    </source>
</reference>
<feature type="repeat" description="WD" evidence="3">
    <location>
        <begin position="207"/>
        <end position="249"/>
    </location>
</feature>
<dbReference type="GO" id="GO:1904263">
    <property type="term" value="P:positive regulation of TORC1 signaling"/>
    <property type="evidence" value="ECO:0007669"/>
    <property type="project" value="TreeGrafter"/>
</dbReference>
<dbReference type="PROSITE" id="PS50082">
    <property type="entry name" value="WD_REPEATS_2"/>
    <property type="match status" value="1"/>
</dbReference>
<protein>
    <submittedName>
        <fullName evidence="5">WD40 repeat-like protein</fullName>
    </submittedName>
</protein>
<evidence type="ECO:0000313" key="5">
    <source>
        <dbReference type="EMBL" id="GJE87140.1"/>
    </source>
</evidence>
<accession>A0A9P3G3D7</accession>
<dbReference type="OrthoDB" id="311712at2759"/>
<evidence type="ECO:0000256" key="1">
    <source>
        <dbReference type="ARBA" id="ARBA00022574"/>
    </source>
</evidence>
<dbReference type="InterPro" id="IPR036322">
    <property type="entry name" value="WD40_repeat_dom_sf"/>
</dbReference>
<dbReference type="PROSITE" id="PS50294">
    <property type="entry name" value="WD_REPEATS_REGION"/>
    <property type="match status" value="1"/>
</dbReference>
<keyword evidence="2" id="KW-0677">Repeat</keyword>
<evidence type="ECO:0000256" key="4">
    <source>
        <dbReference type="SAM" id="MobiDB-lite"/>
    </source>
</evidence>
<dbReference type="InterPro" id="IPR049567">
    <property type="entry name" value="WDR59-like"/>
</dbReference>
<dbReference type="GO" id="GO:0035859">
    <property type="term" value="C:Seh1-associated complex"/>
    <property type="evidence" value="ECO:0007669"/>
    <property type="project" value="TreeGrafter"/>
</dbReference>
<dbReference type="PANTHER" id="PTHR46170">
    <property type="entry name" value="GATOR COMPLEX PROTEIN WDR59"/>
    <property type="match status" value="1"/>
</dbReference>
<evidence type="ECO:0000313" key="6">
    <source>
        <dbReference type="Proteomes" id="UP000703269"/>
    </source>
</evidence>
<dbReference type="SMART" id="SM00320">
    <property type="entry name" value="WD40"/>
    <property type="match status" value="5"/>
</dbReference>
<name>A0A9P3G3D7_9APHY</name>
<dbReference type="EMBL" id="BPQB01000005">
    <property type="protein sequence ID" value="GJE87140.1"/>
    <property type="molecule type" value="Genomic_DNA"/>
</dbReference>
<comment type="caution">
    <text evidence="5">The sequence shown here is derived from an EMBL/GenBank/DDBJ whole genome shotgun (WGS) entry which is preliminary data.</text>
</comment>
<dbReference type="GO" id="GO:0034198">
    <property type="term" value="P:cellular response to amino acid starvation"/>
    <property type="evidence" value="ECO:0007669"/>
    <property type="project" value="TreeGrafter"/>
</dbReference>
<dbReference type="InterPro" id="IPR015943">
    <property type="entry name" value="WD40/YVTN_repeat-like_dom_sf"/>
</dbReference>
<dbReference type="InterPro" id="IPR019775">
    <property type="entry name" value="WD40_repeat_CS"/>
</dbReference>
<evidence type="ECO:0000256" key="3">
    <source>
        <dbReference type="PROSITE-ProRule" id="PRU00221"/>
    </source>
</evidence>
<dbReference type="Gene3D" id="2.130.10.10">
    <property type="entry name" value="YVTN repeat-like/Quinoprotein amine dehydrogenase"/>
    <property type="match status" value="1"/>
</dbReference>
<sequence length="349" mass="39504">MSGSQAATSDSPSSPEDGGNFRRSLQIDMKGLVGDAVGNMSISPGSRDVVLAARKGLFIIDLENPLNVPRFLPQGGTWDVADVQWNPHMSRKEYIVSTSSEKLLIWNLYISGKTSIEHILRSHYRAITDINWHLHDPDVVVSTGIDSWLWAWDLRTPQKPIIGLCAFNAAGTQVKWNRQDGNILASSHMNEVLVWDRRKGSLPVTTIKAHDAKIYGIDWAHDKRNELVTCSLDTTIKAWDISQSPTADELYEPSYTIHTSYPIWRARNLPFGKGVLSLPQRGETALEMWTPQDLSEPVERFEGHADVVKEFVWRKGGQDDSEFQLITWSKDRTLRFWPLDPDVMQARLQ</sequence>
<dbReference type="SUPFAM" id="SSF50978">
    <property type="entry name" value="WD40 repeat-like"/>
    <property type="match status" value="1"/>
</dbReference>
<proteinExistence type="predicted"/>
<feature type="region of interest" description="Disordered" evidence="4">
    <location>
        <begin position="1"/>
        <end position="21"/>
    </location>
</feature>
<dbReference type="Pfam" id="PF00400">
    <property type="entry name" value="WD40"/>
    <property type="match status" value="1"/>
</dbReference>
<dbReference type="PANTHER" id="PTHR46170:SF1">
    <property type="entry name" value="GATOR COMPLEX PROTEIN WDR59"/>
    <property type="match status" value="1"/>
</dbReference>
<keyword evidence="1 3" id="KW-0853">WD repeat</keyword>
<dbReference type="GO" id="GO:0035591">
    <property type="term" value="F:signaling adaptor activity"/>
    <property type="evidence" value="ECO:0007669"/>
    <property type="project" value="TreeGrafter"/>
</dbReference>
<dbReference type="InterPro" id="IPR001680">
    <property type="entry name" value="WD40_rpt"/>
</dbReference>
<feature type="compositionally biased region" description="Polar residues" evidence="4">
    <location>
        <begin position="1"/>
        <end position="14"/>
    </location>
</feature>
<evidence type="ECO:0000256" key="2">
    <source>
        <dbReference type="ARBA" id="ARBA00022737"/>
    </source>
</evidence>
<dbReference type="AlphaFoldDB" id="A0A9P3G3D7"/>
<keyword evidence="6" id="KW-1185">Reference proteome</keyword>
<dbReference type="PROSITE" id="PS00678">
    <property type="entry name" value="WD_REPEATS_1"/>
    <property type="match status" value="2"/>
</dbReference>
<organism evidence="5 6">
    <name type="scientific">Phanerochaete sordida</name>
    <dbReference type="NCBI Taxonomy" id="48140"/>
    <lineage>
        <taxon>Eukaryota</taxon>
        <taxon>Fungi</taxon>
        <taxon>Dikarya</taxon>
        <taxon>Basidiomycota</taxon>
        <taxon>Agaricomycotina</taxon>
        <taxon>Agaricomycetes</taxon>
        <taxon>Polyporales</taxon>
        <taxon>Phanerochaetaceae</taxon>
        <taxon>Phanerochaete</taxon>
    </lineage>
</organism>